<dbReference type="EMBL" id="CAJVPY010015084">
    <property type="protein sequence ID" value="CAG8749882.1"/>
    <property type="molecule type" value="Genomic_DNA"/>
</dbReference>
<reference evidence="1" key="1">
    <citation type="submission" date="2021-06" db="EMBL/GenBank/DDBJ databases">
        <authorList>
            <person name="Kallberg Y."/>
            <person name="Tangrot J."/>
            <person name="Rosling A."/>
        </authorList>
    </citation>
    <scope>NUCLEOTIDE SEQUENCE</scope>
    <source>
        <strain evidence="1">MA453B</strain>
    </source>
</reference>
<comment type="caution">
    <text evidence="1">The sequence shown here is derived from an EMBL/GenBank/DDBJ whole genome shotgun (WGS) entry which is preliminary data.</text>
</comment>
<protein>
    <submittedName>
        <fullName evidence="1">8181_t:CDS:1</fullName>
    </submittedName>
</protein>
<proteinExistence type="predicted"/>
<dbReference type="AlphaFoldDB" id="A0A9N9NLT8"/>
<dbReference type="Proteomes" id="UP000789405">
    <property type="component" value="Unassembled WGS sequence"/>
</dbReference>
<organism evidence="1 2">
    <name type="scientific">Dentiscutata erythropus</name>
    <dbReference type="NCBI Taxonomy" id="1348616"/>
    <lineage>
        <taxon>Eukaryota</taxon>
        <taxon>Fungi</taxon>
        <taxon>Fungi incertae sedis</taxon>
        <taxon>Mucoromycota</taxon>
        <taxon>Glomeromycotina</taxon>
        <taxon>Glomeromycetes</taxon>
        <taxon>Diversisporales</taxon>
        <taxon>Gigasporaceae</taxon>
        <taxon>Dentiscutata</taxon>
    </lineage>
</organism>
<evidence type="ECO:0000313" key="1">
    <source>
        <dbReference type="EMBL" id="CAG8749882.1"/>
    </source>
</evidence>
<evidence type="ECO:0000313" key="2">
    <source>
        <dbReference type="Proteomes" id="UP000789405"/>
    </source>
</evidence>
<name>A0A9N9NLT8_9GLOM</name>
<sequence length="71" mass="8283">MGYLHSLLQNKLKEELLIKEEFEEEQDNLDDADTNFFNSEIHPAENQAANEWVEHLNRMKKICSETGGAFE</sequence>
<gene>
    <name evidence="1" type="ORF">DERYTH_LOCUS16793</name>
</gene>
<keyword evidence="2" id="KW-1185">Reference proteome</keyword>
<accession>A0A9N9NLT8</accession>